<keyword evidence="2" id="KW-1185">Reference proteome</keyword>
<keyword evidence="1" id="KW-0614">Plasmid</keyword>
<dbReference type="RefSeq" id="WP_162479046.1">
    <property type="nucleotide sequence ID" value="NZ_CP088101.1"/>
</dbReference>
<name>A0ABY3R1L2_9BRAD</name>
<evidence type="ECO:0000313" key="2">
    <source>
        <dbReference type="Proteomes" id="UP001430990"/>
    </source>
</evidence>
<protein>
    <submittedName>
        <fullName evidence="1">Uncharacterized protein</fullName>
    </submittedName>
</protein>
<evidence type="ECO:0000313" key="1">
    <source>
        <dbReference type="EMBL" id="UFW91748.1"/>
    </source>
</evidence>
<sequence length="91" mass="9916">MPPFYGMGSIAFALSRRDGGFACVVVNVRLRLSQALPKAQISRLRRSLVTTFEVSFGQPGWSFGGHIMLGGSRALFKPAGIDDDRLRSLCV</sequence>
<geneLocation type="plasmid" evidence="1 2">
    <name>pCC829_1</name>
</geneLocation>
<reference evidence="1" key="1">
    <citation type="submission" date="2021-11" db="EMBL/GenBank/DDBJ databases">
        <title>Australian commercial rhizobial inoculants.</title>
        <authorList>
            <person name="Kohlmeier M.G."/>
            <person name="O'Hara G.W."/>
            <person name="Colombi E."/>
            <person name="Ramsay J.P."/>
            <person name="Terpolilli J."/>
        </authorList>
    </citation>
    <scope>NUCLEOTIDE SEQUENCE</scope>
    <source>
        <strain evidence="1">CC829</strain>
        <plasmid evidence="1">pCC829_1</plasmid>
    </source>
</reference>
<accession>A0ABY3R1L2</accession>
<organism evidence="1 2">
    <name type="scientific">Bradyrhizobium barranii</name>
    <dbReference type="NCBI Taxonomy" id="2992140"/>
    <lineage>
        <taxon>Bacteria</taxon>
        <taxon>Pseudomonadati</taxon>
        <taxon>Pseudomonadota</taxon>
        <taxon>Alphaproteobacteria</taxon>
        <taxon>Hyphomicrobiales</taxon>
        <taxon>Nitrobacteraceae</taxon>
        <taxon>Bradyrhizobium</taxon>
    </lineage>
</organism>
<proteinExistence type="predicted"/>
<gene>
    <name evidence="1" type="ORF">BjapCC829_45710</name>
</gene>
<dbReference type="Proteomes" id="UP001430990">
    <property type="component" value="Plasmid pCC829_1"/>
</dbReference>
<dbReference type="EMBL" id="CP088101">
    <property type="protein sequence ID" value="UFW91748.1"/>
    <property type="molecule type" value="Genomic_DNA"/>
</dbReference>